<comment type="caution">
    <text evidence="1">The sequence shown here is derived from an EMBL/GenBank/DDBJ whole genome shotgun (WGS) entry which is preliminary data.</text>
</comment>
<organism evidence="1 2">
    <name type="scientific">Naganishia onofrii</name>
    <dbReference type="NCBI Taxonomy" id="1851511"/>
    <lineage>
        <taxon>Eukaryota</taxon>
        <taxon>Fungi</taxon>
        <taxon>Dikarya</taxon>
        <taxon>Basidiomycota</taxon>
        <taxon>Agaricomycotina</taxon>
        <taxon>Tremellomycetes</taxon>
        <taxon>Filobasidiales</taxon>
        <taxon>Filobasidiaceae</taxon>
        <taxon>Naganishia</taxon>
    </lineage>
</organism>
<evidence type="ECO:0000313" key="1">
    <source>
        <dbReference type="EMBL" id="KAJ9126087.1"/>
    </source>
</evidence>
<keyword evidence="2" id="KW-1185">Reference proteome</keyword>
<reference evidence="1" key="1">
    <citation type="submission" date="2023-04" db="EMBL/GenBank/DDBJ databases">
        <title>Draft Genome sequencing of Naganishia species isolated from polar environments using Oxford Nanopore Technology.</title>
        <authorList>
            <person name="Leo P."/>
            <person name="Venkateswaran K."/>
        </authorList>
    </citation>
    <scope>NUCLEOTIDE SEQUENCE</scope>
    <source>
        <strain evidence="1">DBVPG 5303</strain>
    </source>
</reference>
<name>A0ACC2XS53_9TREE</name>
<protein>
    <submittedName>
        <fullName evidence="1">Uncharacterized protein</fullName>
    </submittedName>
</protein>
<accession>A0ACC2XS53</accession>
<dbReference type="Proteomes" id="UP001234202">
    <property type="component" value="Unassembled WGS sequence"/>
</dbReference>
<sequence>MIKKIIRLIQQSEDNARVYAFGSHETKLYLPGGDIDIVIDIDSVRTKNPRTLFNTLVSRLVYNGICRQYDVEKILHARVPLIKLKTIQGNIKIDISLYNTNGVKAGEVVKQYLDALPAARPLVLLIKAFMWRLNKNEVFAGGLGSYSTICLAISFLQQHPKIRNNEIDPMKNLGILLIEFFELYGLNFNWLDLGISIREGGTYYRKRDRGWFKQGPQPNISIEDPQDKTNDISKGSHQTLSIFESFRTAYEILMANIKHRAEELRSWQTTTKTSSFNTYHSNWVDGVGRFDAQRMSLLTGIIGFDVPVSCSSTEICRTNGTSDWVRRIQTMNHRTGLDRLYHARELQGELNIPYIAPPTTAKRALEIQSETKAVPSAHSFSVSVPSSTSLPTLPKSRAQTQASKSDTVSAIMMAESDPEDVGQGEAGGAGYFDTDSDISDNRGSRPMPTAAPAKRRRIRTPSDDDSFSSARSQSVIEVSDSDSEDESSRYKPRPKRGAVKGSKEAEMDLDTDDAHDAGVIDLDEDSDEVEIYDDRGPSTRTEVPVVHFSETTSRAQNPSTKGHKFTAADSDHKGRGPKARPRIKTPETQDEASPPGKRARRSNASRKEFWQSKSGVEPGSRSRGQGADNHGEWEDDWQSDLAKARGRAGMTSDDAVAANEDFIAF</sequence>
<evidence type="ECO:0000313" key="2">
    <source>
        <dbReference type="Proteomes" id="UP001234202"/>
    </source>
</evidence>
<dbReference type="EMBL" id="JASBWV010000006">
    <property type="protein sequence ID" value="KAJ9126087.1"/>
    <property type="molecule type" value="Genomic_DNA"/>
</dbReference>
<gene>
    <name evidence="1" type="ORF">QFC24_002359</name>
</gene>
<proteinExistence type="predicted"/>